<dbReference type="EMBL" id="GIFC01006559">
    <property type="protein sequence ID" value="MXU88642.1"/>
    <property type="molecule type" value="Transcribed_RNA"/>
</dbReference>
<proteinExistence type="predicted"/>
<dbReference type="AlphaFoldDB" id="A0A6B0U7S9"/>
<protein>
    <submittedName>
        <fullName evidence="2">Putative secreted protein</fullName>
    </submittedName>
</protein>
<feature type="chain" id="PRO_5025600500" evidence="1">
    <location>
        <begin position="19"/>
        <end position="103"/>
    </location>
</feature>
<sequence>MHCYRIVIPMLIVARVGALRRSWRMFLTVVFVNSTSGAAAFSFPDEVGETGSLGEICVEAMLGEGGTARENRGGKKVPGTATGRGIRRCPAVVLHSSGVGRSV</sequence>
<keyword evidence="1" id="KW-0732">Signal</keyword>
<evidence type="ECO:0000313" key="2">
    <source>
        <dbReference type="EMBL" id="MXU88642.1"/>
    </source>
</evidence>
<evidence type="ECO:0000256" key="1">
    <source>
        <dbReference type="SAM" id="SignalP"/>
    </source>
</evidence>
<reference evidence="2" key="1">
    <citation type="submission" date="2019-12" db="EMBL/GenBank/DDBJ databases">
        <title>An insight into the sialome of adult female Ixodes ricinus ticks feeding for 6 days.</title>
        <authorList>
            <person name="Perner J."/>
            <person name="Ribeiro J.M.C."/>
        </authorList>
    </citation>
    <scope>NUCLEOTIDE SEQUENCE</scope>
    <source>
        <strain evidence="2">Semi-engorged</strain>
        <tissue evidence="2">Salivary glands</tissue>
    </source>
</reference>
<organism evidence="2">
    <name type="scientific">Ixodes ricinus</name>
    <name type="common">Common tick</name>
    <name type="synonym">Acarus ricinus</name>
    <dbReference type="NCBI Taxonomy" id="34613"/>
    <lineage>
        <taxon>Eukaryota</taxon>
        <taxon>Metazoa</taxon>
        <taxon>Ecdysozoa</taxon>
        <taxon>Arthropoda</taxon>
        <taxon>Chelicerata</taxon>
        <taxon>Arachnida</taxon>
        <taxon>Acari</taxon>
        <taxon>Parasitiformes</taxon>
        <taxon>Ixodida</taxon>
        <taxon>Ixodoidea</taxon>
        <taxon>Ixodidae</taxon>
        <taxon>Ixodinae</taxon>
        <taxon>Ixodes</taxon>
    </lineage>
</organism>
<name>A0A6B0U7S9_IXORI</name>
<accession>A0A6B0U7S9</accession>
<feature type="signal peptide" evidence="1">
    <location>
        <begin position="1"/>
        <end position="18"/>
    </location>
</feature>